<dbReference type="NCBIfam" id="TIGR02743">
    <property type="entry name" value="TraW"/>
    <property type="match status" value="1"/>
</dbReference>
<dbReference type="InterPro" id="IPR014114">
    <property type="entry name" value="TraW"/>
</dbReference>
<protein>
    <submittedName>
        <fullName evidence="1">Conjugal transfer pilus assembly protein TraW</fullName>
    </submittedName>
</protein>
<organism evidence="1 2">
    <name type="scientific">Thioalbus denitrificans</name>
    <dbReference type="NCBI Taxonomy" id="547122"/>
    <lineage>
        <taxon>Bacteria</taxon>
        <taxon>Pseudomonadati</taxon>
        <taxon>Pseudomonadota</taxon>
        <taxon>Gammaproteobacteria</taxon>
        <taxon>Chromatiales</taxon>
        <taxon>Ectothiorhodospiraceae</taxon>
        <taxon>Thioalbus</taxon>
    </lineage>
</organism>
<comment type="caution">
    <text evidence="1">The sequence shown here is derived from an EMBL/GenBank/DDBJ whole genome shotgun (WGS) entry which is preliminary data.</text>
</comment>
<sequence>MRWMILLLAMTVLTPLCRGEDLGVVGTLYPISEPDLLEAIHARLRSLEAQGELARLEATARDRMRAYAEHPEGIRLPRAARERVRYFDPTLVVPADIRDHRGHLIHAAGATVNPLDYLSLSRELLFFDGDDPLQTAWARARLEERGAARVRAIATNGPVLELMRRWGLRVYFDQRGRLAEHFGITALPTRIRQAGRLLELTEVAVEEEGE</sequence>
<dbReference type="RefSeq" id="WP_114280419.1">
    <property type="nucleotide sequence ID" value="NZ_QPJY01000008.1"/>
</dbReference>
<dbReference type="AlphaFoldDB" id="A0A369C4A3"/>
<gene>
    <name evidence="1" type="ORF">DFQ59_10823</name>
</gene>
<proteinExistence type="predicted"/>
<dbReference type="Proteomes" id="UP000252707">
    <property type="component" value="Unassembled WGS sequence"/>
</dbReference>
<dbReference type="OrthoDB" id="6625590at2"/>
<dbReference type="EMBL" id="QPJY01000008">
    <property type="protein sequence ID" value="RCX27995.1"/>
    <property type="molecule type" value="Genomic_DNA"/>
</dbReference>
<accession>A0A369C4A3</accession>
<reference evidence="1 2" key="1">
    <citation type="submission" date="2018-07" db="EMBL/GenBank/DDBJ databases">
        <title>Genomic Encyclopedia of Type Strains, Phase IV (KMG-IV): sequencing the most valuable type-strain genomes for metagenomic binning, comparative biology and taxonomic classification.</title>
        <authorList>
            <person name="Goeker M."/>
        </authorList>
    </citation>
    <scope>NUCLEOTIDE SEQUENCE [LARGE SCALE GENOMIC DNA]</scope>
    <source>
        <strain evidence="1 2">DSM 26407</strain>
    </source>
</reference>
<keyword evidence="2" id="KW-1185">Reference proteome</keyword>
<name>A0A369C4A3_9GAMM</name>
<evidence type="ECO:0000313" key="1">
    <source>
        <dbReference type="EMBL" id="RCX27995.1"/>
    </source>
</evidence>
<evidence type="ECO:0000313" key="2">
    <source>
        <dbReference type="Proteomes" id="UP000252707"/>
    </source>
</evidence>